<dbReference type="PANTHER" id="PTHR37540:SF5">
    <property type="entry name" value="TRANSCRIPTION FACTOR DOMAIN-CONTAINING PROTEIN"/>
    <property type="match status" value="1"/>
</dbReference>
<dbReference type="RefSeq" id="XP_044663132.1">
    <property type="nucleotide sequence ID" value="XM_044807197.1"/>
</dbReference>
<name>A0A9P3FLC1_9PEZI</name>
<dbReference type="AlphaFoldDB" id="A0A9P3FLC1"/>
<protein>
    <submittedName>
        <fullName evidence="2">Uncharacterized protein</fullName>
    </submittedName>
</protein>
<evidence type="ECO:0000313" key="3">
    <source>
        <dbReference type="Proteomes" id="UP000825890"/>
    </source>
</evidence>
<reference evidence="2 3" key="1">
    <citation type="submission" date="2021-01" db="EMBL/GenBank/DDBJ databases">
        <title>Cercospora kikuchii MAFF 305040 whole genome shotgun sequence.</title>
        <authorList>
            <person name="Kashiwa T."/>
            <person name="Suzuki T."/>
        </authorList>
    </citation>
    <scope>NUCLEOTIDE SEQUENCE [LARGE SCALE GENOMIC DNA]</scope>
    <source>
        <strain evidence="2 3">MAFF 305040</strain>
    </source>
</reference>
<dbReference type="Proteomes" id="UP000825890">
    <property type="component" value="Unassembled WGS sequence"/>
</dbReference>
<evidence type="ECO:0000313" key="2">
    <source>
        <dbReference type="EMBL" id="GIZ48645.1"/>
    </source>
</evidence>
<sequence>MADQSSSNLHFVVVGQPSDAQSAGYRRTVRSHVTKTQHRRAREATTTKLPYEFVEGSDGRRRKKRSAKGNTESNTSSSSTTPSASTDREENAVEELSSQHAVRQELTRRTTAASLQTSGASGMFSTGAMSLRTIALDDADNDVGMVLSSLRCNVTTVWTLYERHMISQTETWLAQNPEMRDTDHAACLLSFLWQDSTLLNVAMLSGTRKLLDTRGHALHPSELYHLTHLRGRIIQRINTAMTDPVRRISDQMICVVLFFALYELRYTSAGAYKAHMMGLVHMINMRGGIHEIVHYIASMIIFLDRMCSRMIGGEPYANKMRERTTPDMPRITEAP</sequence>
<dbReference type="GeneID" id="68297272"/>
<dbReference type="EMBL" id="BOLY01000008">
    <property type="protein sequence ID" value="GIZ48645.1"/>
    <property type="molecule type" value="Genomic_DNA"/>
</dbReference>
<dbReference type="OrthoDB" id="4159781at2759"/>
<gene>
    <name evidence="2" type="ORF">CKM354_001169700</name>
</gene>
<feature type="compositionally biased region" description="Basic residues" evidence="1">
    <location>
        <begin position="27"/>
        <end position="41"/>
    </location>
</feature>
<organism evidence="2 3">
    <name type="scientific">Cercospora kikuchii</name>
    <dbReference type="NCBI Taxonomy" id="84275"/>
    <lineage>
        <taxon>Eukaryota</taxon>
        <taxon>Fungi</taxon>
        <taxon>Dikarya</taxon>
        <taxon>Ascomycota</taxon>
        <taxon>Pezizomycotina</taxon>
        <taxon>Dothideomycetes</taxon>
        <taxon>Dothideomycetidae</taxon>
        <taxon>Mycosphaerellales</taxon>
        <taxon>Mycosphaerellaceae</taxon>
        <taxon>Cercospora</taxon>
    </lineage>
</organism>
<accession>A0A9P3FLC1</accession>
<keyword evidence="3" id="KW-1185">Reference proteome</keyword>
<dbReference type="PANTHER" id="PTHR37540">
    <property type="entry name" value="TRANSCRIPTION FACTOR (ACR-2), PUTATIVE-RELATED-RELATED"/>
    <property type="match status" value="1"/>
</dbReference>
<feature type="region of interest" description="Disordered" evidence="1">
    <location>
        <begin position="1"/>
        <end position="115"/>
    </location>
</feature>
<proteinExistence type="predicted"/>
<feature type="compositionally biased region" description="Low complexity" evidence="1">
    <location>
        <begin position="71"/>
        <end position="85"/>
    </location>
</feature>
<evidence type="ECO:0000256" key="1">
    <source>
        <dbReference type="SAM" id="MobiDB-lite"/>
    </source>
</evidence>
<comment type="caution">
    <text evidence="2">The sequence shown here is derived from an EMBL/GenBank/DDBJ whole genome shotgun (WGS) entry which is preliminary data.</text>
</comment>